<protein>
    <submittedName>
        <fullName evidence="1 3">Uncharacterized protein</fullName>
    </submittedName>
</protein>
<evidence type="ECO:0000313" key="2">
    <source>
        <dbReference type="Proteomes" id="UP000272942"/>
    </source>
</evidence>
<dbReference type="WBParaSite" id="ECPE_0000183301-mRNA-1">
    <property type="protein sequence ID" value="ECPE_0000183301-mRNA-1"/>
    <property type="gene ID" value="ECPE_0000183301"/>
</dbReference>
<gene>
    <name evidence="1" type="ORF">ECPE_LOCUS1833</name>
</gene>
<dbReference type="EMBL" id="UZAN01016324">
    <property type="protein sequence ID" value="VDP47220.1"/>
    <property type="molecule type" value="Genomic_DNA"/>
</dbReference>
<name>A0A183A4E8_9TREM</name>
<sequence>MGHNNFGCMYQLTLCSTDAASRLDPCTGMEMVEAGHCYLVSMRHGVDPIESDIKKLDTATLLESAAGFSQLSRMKKIIATWLACATELSQLSRMKTDTDAASRLDPCTGMELVEEVDCYLVSMCHGVEPIESDENGIGYEEIKARWVRILIEVCTE</sequence>
<organism evidence="3">
    <name type="scientific">Echinostoma caproni</name>
    <dbReference type="NCBI Taxonomy" id="27848"/>
    <lineage>
        <taxon>Eukaryota</taxon>
        <taxon>Metazoa</taxon>
        <taxon>Spiralia</taxon>
        <taxon>Lophotrochozoa</taxon>
        <taxon>Platyhelminthes</taxon>
        <taxon>Trematoda</taxon>
        <taxon>Digenea</taxon>
        <taxon>Plagiorchiida</taxon>
        <taxon>Echinostomata</taxon>
        <taxon>Echinostomatoidea</taxon>
        <taxon>Echinostomatidae</taxon>
        <taxon>Echinostoma</taxon>
    </lineage>
</organism>
<evidence type="ECO:0000313" key="3">
    <source>
        <dbReference type="WBParaSite" id="ECPE_0000183301-mRNA-1"/>
    </source>
</evidence>
<reference evidence="3" key="1">
    <citation type="submission" date="2016-06" db="UniProtKB">
        <authorList>
            <consortium name="WormBaseParasite"/>
        </authorList>
    </citation>
    <scope>IDENTIFICATION</scope>
</reference>
<dbReference type="AlphaFoldDB" id="A0A183A4E8"/>
<keyword evidence="2" id="KW-1185">Reference proteome</keyword>
<reference evidence="1 2" key="2">
    <citation type="submission" date="2018-11" db="EMBL/GenBank/DDBJ databases">
        <authorList>
            <consortium name="Pathogen Informatics"/>
        </authorList>
    </citation>
    <scope>NUCLEOTIDE SEQUENCE [LARGE SCALE GENOMIC DNA]</scope>
    <source>
        <strain evidence="1 2">Egypt</strain>
    </source>
</reference>
<proteinExistence type="predicted"/>
<accession>A0A183A4E8</accession>
<evidence type="ECO:0000313" key="1">
    <source>
        <dbReference type="EMBL" id="VDP47220.1"/>
    </source>
</evidence>
<dbReference type="Proteomes" id="UP000272942">
    <property type="component" value="Unassembled WGS sequence"/>
</dbReference>